<gene>
    <name evidence="2" type="ORF">EDL96_07770</name>
</gene>
<feature type="region of interest" description="Disordered" evidence="1">
    <location>
        <begin position="1"/>
        <end position="61"/>
    </location>
</feature>
<proteinExistence type="predicted"/>
<dbReference type="Gene3D" id="3.40.30.10">
    <property type="entry name" value="Glutaredoxin"/>
    <property type="match status" value="1"/>
</dbReference>
<reference evidence="2 3" key="1">
    <citation type="submission" date="2018-10" db="EMBL/GenBank/DDBJ databases">
        <title>Kocuria sp. M5W7-7, whole genome shotgun sequence.</title>
        <authorList>
            <person name="Tuo L."/>
        </authorList>
    </citation>
    <scope>NUCLEOTIDE SEQUENCE [LARGE SCALE GENOMIC DNA]</scope>
    <source>
        <strain evidence="2 3">M5W7-7</strain>
    </source>
</reference>
<dbReference type="EMBL" id="RKMF01000009">
    <property type="protein sequence ID" value="ROZ63005.1"/>
    <property type="molecule type" value="Genomic_DNA"/>
</dbReference>
<dbReference type="RefSeq" id="WP_123825222.1">
    <property type="nucleotide sequence ID" value="NZ_RKMF01000009.1"/>
</dbReference>
<keyword evidence="3" id="KW-1185">Reference proteome</keyword>
<organism evidence="2 3">
    <name type="scientific">Kocuria soli</name>
    <dbReference type="NCBI Taxonomy" id="2485125"/>
    <lineage>
        <taxon>Bacteria</taxon>
        <taxon>Bacillati</taxon>
        <taxon>Actinomycetota</taxon>
        <taxon>Actinomycetes</taxon>
        <taxon>Micrococcales</taxon>
        <taxon>Micrococcaceae</taxon>
        <taxon>Kocuria</taxon>
    </lineage>
</organism>
<dbReference type="OrthoDB" id="5181746at2"/>
<dbReference type="Gene3D" id="1.25.40.10">
    <property type="entry name" value="Tetratricopeptide repeat domain"/>
    <property type="match status" value="1"/>
</dbReference>
<dbReference type="Pfam" id="PF14561">
    <property type="entry name" value="TPR_20"/>
    <property type="match status" value="1"/>
</dbReference>
<comment type="caution">
    <text evidence="2">The sequence shown here is derived from an EMBL/GenBank/DDBJ whole genome shotgun (WGS) entry which is preliminary data.</text>
</comment>
<evidence type="ECO:0000313" key="2">
    <source>
        <dbReference type="EMBL" id="ROZ63005.1"/>
    </source>
</evidence>
<name>A0A3N4AB76_9MICC</name>
<sequence length="326" mass="34300">MSMNPQNPAARAQPDDAVPASVRGAVDLGAAATVGGHAGTNSAAPQAGPDGSTPGDAGASYRRDVGDIQQFQEVAELSAQVPVVLVLTASYSPESTQFADQVSAEIDRFDGRLLLAVADIERLPEMAQALQVQSVPTVVAMIGGRPVPIAQSTVPVEQLAPVFTELLTLAEQNGVNGRVEPTTSAEPEPLPPLHQEAVDKLEAGDLDGAQAAYEQAIRENPGDNQAKLALAQVQLLKRVTTMDANAVRKAAADDPADVTAQLDVADLDVSGGHVEDAFRRLLDVVRRTAGEERETVRQRLVELFGVVGAEDPRVVSARSQLMRALF</sequence>
<dbReference type="Proteomes" id="UP000270616">
    <property type="component" value="Unassembled WGS sequence"/>
</dbReference>
<dbReference type="InterPro" id="IPR011990">
    <property type="entry name" value="TPR-like_helical_dom_sf"/>
</dbReference>
<accession>A0A3N4AB76</accession>
<protein>
    <submittedName>
        <fullName evidence="2">Co-chaperone YbbN</fullName>
    </submittedName>
</protein>
<evidence type="ECO:0000313" key="3">
    <source>
        <dbReference type="Proteomes" id="UP000270616"/>
    </source>
</evidence>
<dbReference type="SUPFAM" id="SSF52833">
    <property type="entry name" value="Thioredoxin-like"/>
    <property type="match status" value="1"/>
</dbReference>
<evidence type="ECO:0000256" key="1">
    <source>
        <dbReference type="SAM" id="MobiDB-lite"/>
    </source>
</evidence>
<dbReference type="SUPFAM" id="SSF48452">
    <property type="entry name" value="TPR-like"/>
    <property type="match status" value="1"/>
</dbReference>
<dbReference type="AlphaFoldDB" id="A0A3N4AB76"/>
<dbReference type="InterPro" id="IPR036249">
    <property type="entry name" value="Thioredoxin-like_sf"/>
</dbReference>